<evidence type="ECO:0000256" key="5">
    <source>
        <dbReference type="HAMAP-Rule" id="MF_03187"/>
    </source>
</evidence>
<dbReference type="InterPro" id="IPR002052">
    <property type="entry name" value="DNA_methylase_N6_adenine_CS"/>
</dbReference>
<organism evidence="6 7">
    <name type="scientific">Riccia sorocarpa</name>
    <dbReference type="NCBI Taxonomy" id="122646"/>
    <lineage>
        <taxon>Eukaryota</taxon>
        <taxon>Viridiplantae</taxon>
        <taxon>Streptophyta</taxon>
        <taxon>Embryophyta</taxon>
        <taxon>Marchantiophyta</taxon>
        <taxon>Marchantiopsida</taxon>
        <taxon>Marchantiidae</taxon>
        <taxon>Marchantiales</taxon>
        <taxon>Ricciaceae</taxon>
        <taxon>Riccia</taxon>
    </lineage>
</organism>
<proteinExistence type="inferred from homology"/>
<keyword evidence="3 5" id="KW-0489">Methyltransferase</keyword>
<comment type="subcellular location">
    <subcellularLocation>
        <location evidence="1 5">Cytoplasm</location>
    </subcellularLocation>
</comment>
<comment type="similarity">
    <text evidence="5">Belongs to the class I-like SAM-binding methyltransferase superfamily. EFM5 family.</text>
</comment>
<dbReference type="GO" id="GO:0005737">
    <property type="term" value="C:cytoplasm"/>
    <property type="evidence" value="ECO:0007669"/>
    <property type="project" value="UniProtKB-SubCell"/>
</dbReference>
<evidence type="ECO:0000256" key="3">
    <source>
        <dbReference type="ARBA" id="ARBA00022603"/>
    </source>
</evidence>
<dbReference type="GO" id="GO:0032259">
    <property type="term" value="P:methylation"/>
    <property type="evidence" value="ECO:0007669"/>
    <property type="project" value="UniProtKB-KW"/>
</dbReference>
<comment type="function">
    <text evidence="5">S-adenosyl-L-methionine-dependent protein-lysine N-methyltransferase that methylates elongation factor 1-alpha.</text>
</comment>
<dbReference type="InterPro" id="IPR019369">
    <property type="entry name" value="Efm5/EEF1AKMT1"/>
</dbReference>
<dbReference type="PROSITE" id="PS00092">
    <property type="entry name" value="N6_MTASE"/>
    <property type="match status" value="1"/>
</dbReference>
<sequence>MEADDDVPQLNPATLAALQEFLNEKQKIEEEADGGDCGEYEMVQEDWRMSQFWYEPSTSKTVADEIHFLTQGSASLPIACIACPSLYTQLKKSYPQLTVRLLEYDQRFSKFGTDFVFYDYNRPTDLPSEFHESFHIVVADPPYLSRECLENTVLTVKFLSKNVEKSPILVLTGAVQREHIHELLQARPCGFRPLHTNKLGNEFLLYTNYNPQGRLGGWEEKPLVGVLRYELRISAGMAMNSVNLDLRLSVTCETGRS</sequence>
<evidence type="ECO:0000313" key="6">
    <source>
        <dbReference type="EMBL" id="KAL3696960.1"/>
    </source>
</evidence>
<evidence type="ECO:0000313" key="7">
    <source>
        <dbReference type="Proteomes" id="UP001633002"/>
    </source>
</evidence>
<dbReference type="GO" id="GO:0016279">
    <property type="term" value="F:protein-lysine N-methyltransferase activity"/>
    <property type="evidence" value="ECO:0007669"/>
    <property type="project" value="UniProtKB-UniRule"/>
</dbReference>
<accession>A0ABD3HZQ3</accession>
<dbReference type="EC" id="2.1.1.-" evidence="5"/>
<gene>
    <name evidence="6" type="ORF">R1sor_011036</name>
</gene>
<dbReference type="HAMAP" id="MF_03187">
    <property type="entry name" value="Methyltr_EFM5"/>
    <property type="match status" value="1"/>
</dbReference>
<dbReference type="Pfam" id="PF10237">
    <property type="entry name" value="N6-adenineMlase"/>
    <property type="match status" value="1"/>
</dbReference>
<dbReference type="PANTHER" id="PTHR13200">
    <property type="entry name" value="EEF1A LYSINE METHYLTRANSFERASE 1"/>
    <property type="match status" value="1"/>
</dbReference>
<dbReference type="AlphaFoldDB" id="A0ABD3HZQ3"/>
<protein>
    <recommendedName>
        <fullName evidence="5">Protein-lysine N-methyltransferase R1sor_011036</fullName>
        <ecNumber evidence="5">2.1.1.-</ecNumber>
    </recommendedName>
</protein>
<reference evidence="6 7" key="1">
    <citation type="submission" date="2024-09" db="EMBL/GenBank/DDBJ databases">
        <title>Chromosome-scale assembly of Riccia sorocarpa.</title>
        <authorList>
            <person name="Paukszto L."/>
        </authorList>
    </citation>
    <scope>NUCLEOTIDE SEQUENCE [LARGE SCALE GENOMIC DNA]</scope>
    <source>
        <strain evidence="6">LP-2024</strain>
        <tissue evidence="6">Aerial parts of the thallus</tissue>
    </source>
</reference>
<dbReference type="EMBL" id="JBJQOH010000002">
    <property type="protein sequence ID" value="KAL3696960.1"/>
    <property type="molecule type" value="Genomic_DNA"/>
</dbReference>
<name>A0ABD3HZQ3_9MARC</name>
<comment type="caution">
    <text evidence="6">The sequence shown here is derived from an EMBL/GenBank/DDBJ whole genome shotgun (WGS) entry which is preliminary data.</text>
</comment>
<evidence type="ECO:0000256" key="4">
    <source>
        <dbReference type="ARBA" id="ARBA00022679"/>
    </source>
</evidence>
<keyword evidence="4 5" id="KW-0808">Transferase</keyword>
<dbReference type="InterPro" id="IPR041370">
    <property type="entry name" value="Mlase_EEF1AKMT1/ZCCHC4"/>
</dbReference>
<dbReference type="PANTHER" id="PTHR13200:SF0">
    <property type="entry name" value="EEF1A LYSINE METHYLTRANSFERASE 1"/>
    <property type="match status" value="1"/>
</dbReference>
<keyword evidence="7" id="KW-1185">Reference proteome</keyword>
<evidence type="ECO:0000256" key="2">
    <source>
        <dbReference type="ARBA" id="ARBA00022490"/>
    </source>
</evidence>
<dbReference type="Proteomes" id="UP001633002">
    <property type="component" value="Unassembled WGS sequence"/>
</dbReference>
<evidence type="ECO:0000256" key="1">
    <source>
        <dbReference type="ARBA" id="ARBA00004496"/>
    </source>
</evidence>
<keyword evidence="2 5" id="KW-0963">Cytoplasm</keyword>